<dbReference type="InterPro" id="IPR016181">
    <property type="entry name" value="Acyl_CoA_acyltransferase"/>
</dbReference>
<dbReference type="EMBL" id="FNDZ01000001">
    <property type="protein sequence ID" value="SDH99463.1"/>
    <property type="molecule type" value="Genomic_DNA"/>
</dbReference>
<protein>
    <recommendedName>
        <fullName evidence="1">N-acetyltransferase domain-containing protein</fullName>
    </recommendedName>
</protein>
<accession>A0A1G8GYI5</accession>
<feature type="domain" description="N-acetyltransferase" evidence="1">
    <location>
        <begin position="203"/>
        <end position="373"/>
    </location>
</feature>
<dbReference type="SUPFAM" id="SSF55729">
    <property type="entry name" value="Acyl-CoA N-acyltransferases (Nat)"/>
    <property type="match status" value="1"/>
</dbReference>
<dbReference type="InterPro" id="IPR039968">
    <property type="entry name" value="BcerS-like"/>
</dbReference>
<dbReference type="InterPro" id="IPR000182">
    <property type="entry name" value="GNAT_dom"/>
</dbReference>
<dbReference type="RefSeq" id="WP_031573417.1">
    <property type="nucleotide sequence ID" value="NZ_DAMAXS010000056.1"/>
</dbReference>
<dbReference type="AlphaFoldDB" id="A0A1G8GYI5"/>
<proteinExistence type="predicted"/>
<dbReference type="GO" id="GO:0016747">
    <property type="term" value="F:acyltransferase activity, transferring groups other than amino-acyl groups"/>
    <property type="evidence" value="ECO:0007669"/>
    <property type="project" value="InterPro"/>
</dbReference>
<organism evidence="2 3">
    <name type="scientific">Proteiniclasticum ruminis</name>
    <dbReference type="NCBI Taxonomy" id="398199"/>
    <lineage>
        <taxon>Bacteria</taxon>
        <taxon>Bacillati</taxon>
        <taxon>Bacillota</taxon>
        <taxon>Clostridia</taxon>
        <taxon>Eubacteriales</taxon>
        <taxon>Clostridiaceae</taxon>
        <taxon>Proteiniclasticum</taxon>
    </lineage>
</organism>
<dbReference type="PROSITE" id="PS51186">
    <property type="entry name" value="GNAT"/>
    <property type="match status" value="1"/>
</dbReference>
<dbReference type="PANTHER" id="PTHR41368">
    <property type="entry name" value="PROTEIN YGHO"/>
    <property type="match status" value="1"/>
</dbReference>
<evidence type="ECO:0000313" key="2">
    <source>
        <dbReference type="EMBL" id="SDH99463.1"/>
    </source>
</evidence>
<dbReference type="Gene3D" id="3.40.630.30">
    <property type="match status" value="1"/>
</dbReference>
<dbReference type="PANTHER" id="PTHR41368:SF1">
    <property type="entry name" value="PROTEIN YGHO"/>
    <property type="match status" value="1"/>
</dbReference>
<dbReference type="Proteomes" id="UP000183255">
    <property type="component" value="Unassembled WGS sequence"/>
</dbReference>
<gene>
    <name evidence="2" type="ORF">SAMN05421804_101410</name>
</gene>
<name>A0A1G8GYI5_9CLOT</name>
<reference evidence="2 3" key="1">
    <citation type="submission" date="2016-10" db="EMBL/GenBank/DDBJ databases">
        <authorList>
            <person name="de Groot N.N."/>
        </authorList>
    </citation>
    <scope>NUCLEOTIDE SEQUENCE [LARGE SCALE GENOMIC DNA]</scope>
    <source>
        <strain evidence="2 3">CGMCC 1.5058</strain>
    </source>
</reference>
<dbReference type="CDD" id="cd04301">
    <property type="entry name" value="NAT_SF"/>
    <property type="match status" value="1"/>
</dbReference>
<evidence type="ECO:0000313" key="3">
    <source>
        <dbReference type="Proteomes" id="UP000183255"/>
    </source>
</evidence>
<evidence type="ECO:0000259" key="1">
    <source>
        <dbReference type="PROSITE" id="PS51186"/>
    </source>
</evidence>
<sequence length="373" mass="43869">MVHVRKIQTRREIRDFVMLPFQLYKEDSSWVPPLIHEMKNLLRGKNNSLFKAGPHEAVVAYKDGAPLGRLLVGINEELNQYKGIKEGYIALYECMEDEEVSSALLQFAEEYLKSHGIEKVKGPLSVPGGDDYRGFIIDNFKDPTYVMNTYNKKYYNDQFLKAGFIKYFDCYAYEGKFTMEDKERLEKLVPYAMKRYGYTVEPLNLNDVENEMKDIKKIIEEAMPKDWDDFMPPTEEEIRMIKKQLVPFADPDFIYIARDKERNPIGFDIALPDYNQVLARMKGRYLPLGFLKFLYFRKKIDALRIFVLFVTPEYRKKGVTAAIYYEGLKKGIARGFRKVEGSTVWEYNRPMQNDAFGFTGDPYKTYRIYQKEI</sequence>